<evidence type="ECO:0000313" key="2">
    <source>
        <dbReference type="Proteomes" id="UP001148629"/>
    </source>
</evidence>
<proteinExistence type="predicted"/>
<organism evidence="1 2">
    <name type="scientific">Fusarium decemcellulare</name>
    <dbReference type="NCBI Taxonomy" id="57161"/>
    <lineage>
        <taxon>Eukaryota</taxon>
        <taxon>Fungi</taxon>
        <taxon>Dikarya</taxon>
        <taxon>Ascomycota</taxon>
        <taxon>Pezizomycotina</taxon>
        <taxon>Sordariomycetes</taxon>
        <taxon>Hypocreomycetidae</taxon>
        <taxon>Hypocreales</taxon>
        <taxon>Nectriaceae</taxon>
        <taxon>Fusarium</taxon>
        <taxon>Fusarium decemcellulare species complex</taxon>
    </lineage>
</organism>
<sequence length="132" mass="13701">MVSLKAALTLVAAFAVLGSATPLDDFSVEGLEVRAACEGLGPCWKNNCAPTFPNADATLGTCQAGKYAGCPCDKCDGQLGPCSGNGCKPKNKKCTAGLYRGCPANKQFESNTFCRLGQHNGQDFMSRAAEGI</sequence>
<keyword evidence="2" id="KW-1185">Reference proteome</keyword>
<dbReference type="Proteomes" id="UP001148629">
    <property type="component" value="Unassembled WGS sequence"/>
</dbReference>
<evidence type="ECO:0000313" key="1">
    <source>
        <dbReference type="EMBL" id="KAJ3530442.1"/>
    </source>
</evidence>
<dbReference type="EMBL" id="JANRMS010001171">
    <property type="protein sequence ID" value="KAJ3530442.1"/>
    <property type="molecule type" value="Genomic_DNA"/>
</dbReference>
<protein>
    <submittedName>
        <fullName evidence="1">Uncharacterized protein</fullName>
    </submittedName>
</protein>
<comment type="caution">
    <text evidence="1">The sequence shown here is derived from an EMBL/GenBank/DDBJ whole genome shotgun (WGS) entry which is preliminary data.</text>
</comment>
<accession>A0ACC1S206</accession>
<gene>
    <name evidence="1" type="ORF">NM208_g9331</name>
</gene>
<reference evidence="1" key="1">
    <citation type="submission" date="2022-08" db="EMBL/GenBank/DDBJ databases">
        <title>Genome Sequence of Fusarium decemcellulare.</title>
        <authorList>
            <person name="Buettner E."/>
        </authorList>
    </citation>
    <scope>NUCLEOTIDE SEQUENCE</scope>
    <source>
        <strain evidence="1">Babe19</strain>
    </source>
</reference>
<name>A0ACC1S206_9HYPO</name>